<sequence length="44" mass="5100">AARQLDESERWQQEYAAFQERGMFYEADLGLGDRQDESGPSHQP</sequence>
<proteinExistence type="predicted"/>
<feature type="non-terminal residue" evidence="1">
    <location>
        <position position="1"/>
    </location>
</feature>
<evidence type="ECO:0000313" key="1">
    <source>
        <dbReference type="EMBL" id="MCI93428.1"/>
    </source>
</evidence>
<dbReference type="EMBL" id="LXQA011329172">
    <property type="protein sequence ID" value="MCI93428.1"/>
    <property type="molecule type" value="Genomic_DNA"/>
</dbReference>
<name>A0A392VYG8_9FABA</name>
<protein>
    <submittedName>
        <fullName evidence="1">Uncharacterized protein</fullName>
    </submittedName>
</protein>
<dbReference type="Proteomes" id="UP000265520">
    <property type="component" value="Unassembled WGS sequence"/>
</dbReference>
<organism evidence="1 2">
    <name type="scientific">Trifolium medium</name>
    <dbReference type="NCBI Taxonomy" id="97028"/>
    <lineage>
        <taxon>Eukaryota</taxon>
        <taxon>Viridiplantae</taxon>
        <taxon>Streptophyta</taxon>
        <taxon>Embryophyta</taxon>
        <taxon>Tracheophyta</taxon>
        <taxon>Spermatophyta</taxon>
        <taxon>Magnoliopsida</taxon>
        <taxon>eudicotyledons</taxon>
        <taxon>Gunneridae</taxon>
        <taxon>Pentapetalae</taxon>
        <taxon>rosids</taxon>
        <taxon>fabids</taxon>
        <taxon>Fabales</taxon>
        <taxon>Fabaceae</taxon>
        <taxon>Papilionoideae</taxon>
        <taxon>50 kb inversion clade</taxon>
        <taxon>NPAAA clade</taxon>
        <taxon>Hologalegina</taxon>
        <taxon>IRL clade</taxon>
        <taxon>Trifolieae</taxon>
        <taxon>Trifolium</taxon>
    </lineage>
</organism>
<keyword evidence="2" id="KW-1185">Reference proteome</keyword>
<evidence type="ECO:0000313" key="2">
    <source>
        <dbReference type="Proteomes" id="UP000265520"/>
    </source>
</evidence>
<comment type="caution">
    <text evidence="1">The sequence shown here is derived from an EMBL/GenBank/DDBJ whole genome shotgun (WGS) entry which is preliminary data.</text>
</comment>
<dbReference type="AlphaFoldDB" id="A0A392VYG8"/>
<accession>A0A392VYG8</accession>
<reference evidence="1 2" key="1">
    <citation type="journal article" date="2018" name="Front. Plant Sci.">
        <title>Red Clover (Trifolium pratense) and Zigzag Clover (T. medium) - A Picture of Genomic Similarities and Differences.</title>
        <authorList>
            <person name="Dluhosova J."/>
            <person name="Istvanek J."/>
            <person name="Nedelnik J."/>
            <person name="Repkova J."/>
        </authorList>
    </citation>
    <scope>NUCLEOTIDE SEQUENCE [LARGE SCALE GENOMIC DNA]</scope>
    <source>
        <strain evidence="2">cv. 10/8</strain>
        <tissue evidence="1">Leaf</tissue>
    </source>
</reference>